<name>A0A7S0KEP4_MICPS</name>
<dbReference type="InterPro" id="IPR058543">
    <property type="entry name" value="Beta-prop_RSE1/DDB1/CPSF1_2nd"/>
</dbReference>
<feature type="compositionally biased region" description="Basic and acidic residues" evidence="3">
    <location>
        <begin position="150"/>
        <end position="159"/>
    </location>
</feature>
<accession>A0A7S0KEP4</accession>
<dbReference type="InterPro" id="IPR015943">
    <property type="entry name" value="WD40/YVTN_repeat-like_dom_sf"/>
</dbReference>
<evidence type="ECO:0000259" key="4">
    <source>
        <dbReference type="Pfam" id="PF03178"/>
    </source>
</evidence>
<comment type="subcellular location">
    <subcellularLocation>
        <location evidence="1">Nucleus</location>
    </subcellularLocation>
</comment>
<dbReference type="Pfam" id="PF23726">
    <property type="entry name" value="Beta-prop_RSE1_2nd"/>
    <property type="match status" value="1"/>
</dbReference>
<dbReference type="InterPro" id="IPR004871">
    <property type="entry name" value="RSE1/DDB1/CPSF1_C"/>
</dbReference>
<feature type="region of interest" description="Disordered" evidence="3">
    <location>
        <begin position="139"/>
        <end position="164"/>
    </location>
</feature>
<feature type="compositionally biased region" description="Acidic residues" evidence="3">
    <location>
        <begin position="12"/>
        <end position="23"/>
    </location>
</feature>
<evidence type="ECO:0000256" key="2">
    <source>
        <dbReference type="ARBA" id="ARBA00023242"/>
    </source>
</evidence>
<dbReference type="Pfam" id="PF10433">
    <property type="entry name" value="Beta-prop_RSE1_1st"/>
    <property type="match status" value="1"/>
</dbReference>
<feature type="domain" description="RSE1/DDB1/CPSF1 C-terminal" evidence="4">
    <location>
        <begin position="1091"/>
        <end position="1428"/>
    </location>
</feature>
<dbReference type="EMBL" id="HBEV01002747">
    <property type="protein sequence ID" value="CAD8579298.1"/>
    <property type="molecule type" value="Transcribed_RNA"/>
</dbReference>
<gene>
    <name evidence="7" type="ORF">MSP1404_LOCUS2102</name>
</gene>
<dbReference type="GO" id="GO:0003676">
    <property type="term" value="F:nucleic acid binding"/>
    <property type="evidence" value="ECO:0007669"/>
    <property type="project" value="InterPro"/>
</dbReference>
<evidence type="ECO:0000256" key="3">
    <source>
        <dbReference type="SAM" id="MobiDB-lite"/>
    </source>
</evidence>
<feature type="region of interest" description="Disordered" evidence="3">
    <location>
        <begin position="1"/>
        <end position="25"/>
    </location>
</feature>
<dbReference type="InterPro" id="IPR050358">
    <property type="entry name" value="RSE1/DDB1/CFT1"/>
</dbReference>
<sequence>MAKKKKAASVDGNDDDDDDESDDSQMSLEVVAEFDLNGTVGSIAVMRRRSGAPRNQRDALLIAVRESKLSVIEWDPSEMTIVPSSLHSWETPVGTGGVPSALRVAPVPPLAIADPEGRCAAVLLRAEGRSRLALCPAVDADADGDGDGDGSSHDGDRRGQGPAASVRKSFVVDLTADLAMSGVRDAAFLHGYGEPVVLLLHEREPTWAARMPLVNDTCVLTAVSINLDTKRCTVIWQREKLPCTCYRLCAMPDPLGGAIVLSNNFLLHESQESSKALALNPLAGGVTFDDATSAAAAAAAAAAAQACTAGNAGATNPELANPASFVATREGTESALGVSVELDGAHAAVLSERQVLVTTKQGALMLLSLRVEGRRLAAHGAMHLRRAGGAVLSSGMCLITKRLLFLGSRVGDSLLVSLKKKEAAGAAQMLPAAAPKKRKAGEAEPPKPPPPPTKVATGQDDEDELEAMLYGEGEGGAAGKAADVVAADADAVKEGEGDGVGGVSAATLKAAAKAANAGRKEDPGYTFTVRDSVLGISPIIDLTAGASASVQGDTEERAELVAACGHGKNGALAILQRGIQPELVTEVEAGTLPGLMGTWTVYHESQDNERLRESGAAAAAANVDPFHSYLVISLESTTMVLETGEELREVSEAVELVTDAATLAAGNMHGRKRIAQVHKGGLRICEGPVKIQDVSAAEMPAAGDVSPDLEIIAAQVLDPYVLCRMSDGSLRVLKGDEEKGSVEAMTPSSYANLPTGESIAAAALVDDSVPAAERPGLTTREPGFLRRTATSTGVLPEDEEGTVLAVTRVGGTLELYALPSCERIWSADGLSEGLNILAPGGAGDDVDVDGDGQVEPTDDYPAPEIVEFRLDAFPRAHERPMLTALRGDGSVLVYRAFLCPPGAGNVGHEAKPQLRFCRVPIELEGGGGGMVDTKALSGSRLTRFERVGDRGGIRGVFVSGPRPLWLLVRRSRVLALPIRGEAQRTVSFTPFHNVNCLNGFMLGTAAGGVRICQIPGRMHYEAAWPVRKLALRCTPHHVQYLPDFRLYALSTSAPVKWKDHEVNEDDIHLSTLIKVRKANAMAKGGVEQVFSLRLLVPGTLECAWQYTVDPGEHVQSIRNVQLRNTMTGALQSMLVVGTALPGGEDAPCRGRVLIFEVVWQMTDRGTKWQGQLVCVRESKMACTALEGVGGHLAVAIGTKLIVHSWDGHSLMPVAFFDTPLHTVTMNVVKNFILLGDIQKGAFFFRWKDTPDEKLLVQMAKDFEGMDILATEFLVDGSTLSMLTTDMTGNAFIFSYDPKSLESWKGQKLLTKGAFHVGSPVHRMVRFRLKAPTAAPGQTISPAEQKAQANRHAVFFGTLDGSLGILVPIEEATHASLQSLQRYLTYATPHAALAGLNARTHRHPKTVEGRPMRQPAPHSLLDGGLLAVYEHMPWKAQAKAAKEAGMTRDVALGHLHQLSARTAFM</sequence>
<dbReference type="InterPro" id="IPR018846">
    <property type="entry name" value="Beta-prop_RSE1/DDB1/CPSF1_1st"/>
</dbReference>
<dbReference type="Gene3D" id="2.130.10.10">
    <property type="entry name" value="YVTN repeat-like/Quinoprotein amine dehydrogenase"/>
    <property type="match status" value="5"/>
</dbReference>
<reference evidence="7" key="1">
    <citation type="submission" date="2021-01" db="EMBL/GenBank/DDBJ databases">
        <authorList>
            <person name="Corre E."/>
            <person name="Pelletier E."/>
            <person name="Niang G."/>
            <person name="Scheremetjew M."/>
            <person name="Finn R."/>
            <person name="Kale V."/>
            <person name="Holt S."/>
            <person name="Cochrane G."/>
            <person name="Meng A."/>
            <person name="Brown T."/>
            <person name="Cohen L."/>
        </authorList>
    </citation>
    <scope>NUCLEOTIDE SEQUENCE</scope>
    <source>
        <strain evidence="7">CCMP494</strain>
    </source>
</reference>
<evidence type="ECO:0008006" key="8">
    <source>
        <dbReference type="Google" id="ProtNLM"/>
    </source>
</evidence>
<evidence type="ECO:0000259" key="5">
    <source>
        <dbReference type="Pfam" id="PF10433"/>
    </source>
</evidence>
<feature type="domain" description="RSE1/DDB1/CPSF1 first beta-propeller" evidence="5">
    <location>
        <begin position="24"/>
        <end position="422"/>
    </location>
</feature>
<protein>
    <recommendedName>
        <fullName evidence="8">Cleavage/polyadenylation specificity factor A subunit C-terminal domain-containing protein</fullName>
    </recommendedName>
</protein>
<dbReference type="Pfam" id="PF03178">
    <property type="entry name" value="CPSF_A"/>
    <property type="match status" value="1"/>
</dbReference>
<feature type="region of interest" description="Disordered" evidence="3">
    <location>
        <begin position="429"/>
        <end position="459"/>
    </location>
</feature>
<dbReference type="PANTHER" id="PTHR10644">
    <property type="entry name" value="DNA REPAIR/RNA PROCESSING CPSF FAMILY"/>
    <property type="match status" value="1"/>
</dbReference>
<evidence type="ECO:0000256" key="1">
    <source>
        <dbReference type="ARBA" id="ARBA00004123"/>
    </source>
</evidence>
<organism evidence="7">
    <name type="scientific">Micromonas pusilla</name>
    <name type="common">Picoplanktonic green alga</name>
    <name type="synonym">Chromulina pusilla</name>
    <dbReference type="NCBI Taxonomy" id="38833"/>
    <lineage>
        <taxon>Eukaryota</taxon>
        <taxon>Viridiplantae</taxon>
        <taxon>Chlorophyta</taxon>
        <taxon>Mamiellophyceae</taxon>
        <taxon>Mamiellales</taxon>
        <taxon>Mamiellaceae</taxon>
        <taxon>Micromonas</taxon>
    </lineage>
</organism>
<evidence type="ECO:0000313" key="7">
    <source>
        <dbReference type="EMBL" id="CAD8579298.1"/>
    </source>
</evidence>
<feature type="domain" description="RSE1/DDB1/CPSF1 second beta-propeller" evidence="6">
    <location>
        <begin position="586"/>
        <end position="1014"/>
    </location>
</feature>
<keyword evidence="2" id="KW-0539">Nucleus</keyword>
<proteinExistence type="predicted"/>
<evidence type="ECO:0000259" key="6">
    <source>
        <dbReference type="Pfam" id="PF23726"/>
    </source>
</evidence>
<dbReference type="GO" id="GO:0005634">
    <property type="term" value="C:nucleus"/>
    <property type="evidence" value="ECO:0007669"/>
    <property type="project" value="UniProtKB-SubCell"/>
</dbReference>